<organism evidence="2 3">
    <name type="scientific">Brassica napus</name>
    <name type="common">Rape</name>
    <dbReference type="NCBI Taxonomy" id="3708"/>
    <lineage>
        <taxon>Eukaryota</taxon>
        <taxon>Viridiplantae</taxon>
        <taxon>Streptophyta</taxon>
        <taxon>Embryophyta</taxon>
        <taxon>Tracheophyta</taxon>
        <taxon>Spermatophyta</taxon>
        <taxon>Magnoliopsida</taxon>
        <taxon>eudicotyledons</taxon>
        <taxon>Gunneridae</taxon>
        <taxon>Pentapetalae</taxon>
        <taxon>rosids</taxon>
        <taxon>malvids</taxon>
        <taxon>Brassicales</taxon>
        <taxon>Brassicaceae</taxon>
        <taxon>Brassiceae</taxon>
        <taxon>Brassica</taxon>
    </lineage>
</organism>
<evidence type="ECO:0000313" key="3">
    <source>
        <dbReference type="Proteomes" id="UP000028999"/>
    </source>
</evidence>
<feature type="compositionally biased region" description="Basic and acidic residues" evidence="1">
    <location>
        <begin position="60"/>
        <end position="71"/>
    </location>
</feature>
<dbReference type="AlphaFoldDB" id="A0A078H1B8"/>
<dbReference type="EMBL" id="LK032274">
    <property type="protein sequence ID" value="CDY31546.1"/>
    <property type="molecule type" value="Genomic_DNA"/>
</dbReference>
<accession>A0A078H1B8</accession>
<protein>
    <submittedName>
        <fullName evidence="2">BnaA10g13250D protein</fullName>
    </submittedName>
</protein>
<name>A0A078H1B8_BRANA</name>
<evidence type="ECO:0000313" key="2">
    <source>
        <dbReference type="EMBL" id="CDY31546.1"/>
    </source>
</evidence>
<sequence>MTHNPYKIFHPIATTGRGRPVWLRSWFEMKGIVYVINGISKGQLWTIRETRVQTQTPPNKQKEKKNIDSLI</sequence>
<dbReference type="PaxDb" id="3708-A0A078H1B8"/>
<gene>
    <name evidence="2" type="primary">BnaA10g13250D</name>
    <name evidence="2" type="ORF">GSBRNA2T00047862001</name>
</gene>
<dbReference type="Proteomes" id="UP000028999">
    <property type="component" value="Unassembled WGS sequence"/>
</dbReference>
<keyword evidence="3" id="KW-1185">Reference proteome</keyword>
<reference evidence="2 3" key="1">
    <citation type="journal article" date="2014" name="Science">
        <title>Plant genetics. Early allopolyploid evolution in the post-Neolithic Brassica napus oilseed genome.</title>
        <authorList>
            <person name="Chalhoub B."/>
            <person name="Denoeud F."/>
            <person name="Liu S."/>
            <person name="Parkin I.A."/>
            <person name="Tang H."/>
            <person name="Wang X."/>
            <person name="Chiquet J."/>
            <person name="Belcram H."/>
            <person name="Tong C."/>
            <person name="Samans B."/>
            <person name="Correa M."/>
            <person name="Da Silva C."/>
            <person name="Just J."/>
            <person name="Falentin C."/>
            <person name="Koh C.S."/>
            <person name="Le Clainche I."/>
            <person name="Bernard M."/>
            <person name="Bento P."/>
            <person name="Noel B."/>
            <person name="Labadie K."/>
            <person name="Alberti A."/>
            <person name="Charles M."/>
            <person name="Arnaud D."/>
            <person name="Guo H."/>
            <person name="Daviaud C."/>
            <person name="Alamery S."/>
            <person name="Jabbari K."/>
            <person name="Zhao M."/>
            <person name="Edger P.P."/>
            <person name="Chelaifa H."/>
            <person name="Tack D."/>
            <person name="Lassalle G."/>
            <person name="Mestiri I."/>
            <person name="Schnel N."/>
            <person name="Le Paslier M.C."/>
            <person name="Fan G."/>
            <person name="Renault V."/>
            <person name="Bayer P.E."/>
            <person name="Golicz A.A."/>
            <person name="Manoli S."/>
            <person name="Lee T.H."/>
            <person name="Thi V.H."/>
            <person name="Chalabi S."/>
            <person name="Hu Q."/>
            <person name="Fan C."/>
            <person name="Tollenaere R."/>
            <person name="Lu Y."/>
            <person name="Battail C."/>
            <person name="Shen J."/>
            <person name="Sidebottom C.H."/>
            <person name="Wang X."/>
            <person name="Canaguier A."/>
            <person name="Chauveau A."/>
            <person name="Berard A."/>
            <person name="Deniot G."/>
            <person name="Guan M."/>
            <person name="Liu Z."/>
            <person name="Sun F."/>
            <person name="Lim Y.P."/>
            <person name="Lyons E."/>
            <person name="Town C.D."/>
            <person name="Bancroft I."/>
            <person name="Wang X."/>
            <person name="Meng J."/>
            <person name="Ma J."/>
            <person name="Pires J.C."/>
            <person name="King G.J."/>
            <person name="Brunel D."/>
            <person name="Delourme R."/>
            <person name="Renard M."/>
            <person name="Aury J.M."/>
            <person name="Adams K.L."/>
            <person name="Batley J."/>
            <person name="Snowdon R.J."/>
            <person name="Tost J."/>
            <person name="Edwards D."/>
            <person name="Zhou Y."/>
            <person name="Hua W."/>
            <person name="Sharpe A.G."/>
            <person name="Paterson A.H."/>
            <person name="Guan C."/>
            <person name="Wincker P."/>
        </authorList>
    </citation>
    <scope>NUCLEOTIDE SEQUENCE [LARGE SCALE GENOMIC DNA]</scope>
    <source>
        <strain evidence="3">cv. Darmor-bzh</strain>
    </source>
</reference>
<proteinExistence type="predicted"/>
<feature type="region of interest" description="Disordered" evidence="1">
    <location>
        <begin position="50"/>
        <end position="71"/>
    </location>
</feature>
<dbReference type="Gramene" id="CDY31546">
    <property type="protein sequence ID" value="CDY31546"/>
    <property type="gene ID" value="GSBRNA2T00047862001"/>
</dbReference>
<evidence type="ECO:0000256" key="1">
    <source>
        <dbReference type="SAM" id="MobiDB-lite"/>
    </source>
</evidence>